<organism evidence="2 3">
    <name type="scientific">Photobacterium atrarenae</name>
    <dbReference type="NCBI Taxonomy" id="865757"/>
    <lineage>
        <taxon>Bacteria</taxon>
        <taxon>Pseudomonadati</taxon>
        <taxon>Pseudomonadota</taxon>
        <taxon>Gammaproteobacteria</taxon>
        <taxon>Vibrionales</taxon>
        <taxon>Vibrionaceae</taxon>
        <taxon>Photobacterium</taxon>
    </lineage>
</organism>
<feature type="domain" description="Aminoglycoside phosphotransferase" evidence="1">
    <location>
        <begin position="108"/>
        <end position="162"/>
    </location>
</feature>
<evidence type="ECO:0000313" key="3">
    <source>
        <dbReference type="Proteomes" id="UP001057998"/>
    </source>
</evidence>
<dbReference type="Pfam" id="PF01636">
    <property type="entry name" value="APH"/>
    <property type="match status" value="1"/>
</dbReference>
<dbReference type="Gene3D" id="3.90.1200.10">
    <property type="match status" value="1"/>
</dbReference>
<dbReference type="EMBL" id="CP101509">
    <property type="protein sequence ID" value="UTV29903.1"/>
    <property type="molecule type" value="Genomic_DNA"/>
</dbReference>
<gene>
    <name evidence="2" type="ORF">NNL38_23150</name>
</gene>
<dbReference type="InterPro" id="IPR011009">
    <property type="entry name" value="Kinase-like_dom_sf"/>
</dbReference>
<protein>
    <submittedName>
        <fullName evidence="2">Aminoglycoside phosphotransferase family protein</fullName>
    </submittedName>
</protein>
<keyword evidence="3" id="KW-1185">Reference proteome</keyword>
<proteinExistence type="predicted"/>
<dbReference type="InterPro" id="IPR002575">
    <property type="entry name" value="Aminoglycoside_PTrfase"/>
</dbReference>
<evidence type="ECO:0000259" key="1">
    <source>
        <dbReference type="Pfam" id="PF01636"/>
    </source>
</evidence>
<dbReference type="Proteomes" id="UP001057998">
    <property type="component" value="Chromosome 2"/>
</dbReference>
<reference evidence="2" key="1">
    <citation type="submission" date="2022-07" db="EMBL/GenBank/DDBJ databases">
        <title>Genome sequencing of Photobacterium atrarenae GJH2-4.</title>
        <authorList>
            <person name="Park S.-J."/>
        </authorList>
    </citation>
    <scope>NUCLEOTIDE SEQUENCE</scope>
    <source>
        <strain evidence="2">GJH2-4</strain>
    </source>
</reference>
<name>A0ABY5GKP7_9GAMM</name>
<dbReference type="SUPFAM" id="SSF56112">
    <property type="entry name" value="Protein kinase-like (PK-like)"/>
    <property type="match status" value="1"/>
</dbReference>
<sequence length="259" mass="28582">MEKQIGSPERAIYHDKDRVIRPLNPWSETIHRLLDHLHTHGVAGCPRFIGVDGEQEVLSYIDGETYNYPLSGAIASHHALTSAASLLRQLHDASASFLSSNSEHQHQWMLPAQAPQEVICHGDFAPYNVALKGEVVSGVFDFDTAHPGPRVWDLAYAVYCWAPFKTDPMDALGTLSAQIERAKAFCDAYGASAAQCQMLVEMMIKRLAALVAFMQAEADAGNEQFKADIAQGHHLSYLADIDYLKQHQQIITLGLLTGK</sequence>
<dbReference type="RefSeq" id="WP_255391236.1">
    <property type="nucleotide sequence ID" value="NZ_CP101509.1"/>
</dbReference>
<accession>A0ABY5GKP7</accession>
<evidence type="ECO:0000313" key="2">
    <source>
        <dbReference type="EMBL" id="UTV29903.1"/>
    </source>
</evidence>